<name>A0ABP4XNB0_9ACTN</name>
<dbReference type="PRINTS" id="PR00733">
    <property type="entry name" value="GLHYDRLASE6"/>
</dbReference>
<evidence type="ECO:0000256" key="2">
    <source>
        <dbReference type="SAM" id="MobiDB-lite"/>
    </source>
</evidence>
<dbReference type="Gene3D" id="3.20.20.40">
    <property type="entry name" value="1, 4-beta cellobiohydrolase"/>
    <property type="match status" value="1"/>
</dbReference>
<dbReference type="SUPFAM" id="SSF51989">
    <property type="entry name" value="Glycosyl hydrolases family 6, cellulases"/>
    <property type="match status" value="1"/>
</dbReference>
<dbReference type="InterPro" id="IPR001919">
    <property type="entry name" value="CBD2"/>
</dbReference>
<dbReference type="PROSITE" id="PS51257">
    <property type="entry name" value="PROKAR_LIPOPROTEIN"/>
    <property type="match status" value="1"/>
</dbReference>
<dbReference type="InterPro" id="IPR036434">
    <property type="entry name" value="Beta_cellobiohydrolase_sf"/>
</dbReference>
<feature type="chain" id="PRO_5044962160" description="Glucanase" evidence="1">
    <location>
        <begin position="25"/>
        <end position="600"/>
    </location>
</feature>
<dbReference type="PANTHER" id="PTHR34876:SF4">
    <property type="entry name" value="1,4-BETA-D-GLUCAN CELLOBIOHYDROLASE C-RELATED"/>
    <property type="match status" value="1"/>
</dbReference>
<dbReference type="InterPro" id="IPR016288">
    <property type="entry name" value="Beta_cellobiohydrolase"/>
</dbReference>
<gene>
    <name evidence="4" type="ORF">GCM10009682_09100</name>
</gene>
<evidence type="ECO:0000313" key="5">
    <source>
        <dbReference type="Proteomes" id="UP001500218"/>
    </source>
</evidence>
<dbReference type="Proteomes" id="UP001500218">
    <property type="component" value="Unassembled WGS sequence"/>
</dbReference>
<dbReference type="RefSeq" id="WP_344126541.1">
    <property type="nucleotide sequence ID" value="NZ_BAAALT010000017.1"/>
</dbReference>
<keyword evidence="1" id="KW-0624">Polysaccharide degradation</keyword>
<keyword evidence="1 4" id="KW-0378">Hydrolase</keyword>
<feature type="domain" description="CBM2" evidence="3">
    <location>
        <begin position="26"/>
        <end position="134"/>
    </location>
</feature>
<protein>
    <recommendedName>
        <fullName evidence="1">Glucanase</fullName>
        <ecNumber evidence="1">3.2.1.-</ecNumber>
    </recommendedName>
</protein>
<evidence type="ECO:0000259" key="3">
    <source>
        <dbReference type="PROSITE" id="PS51173"/>
    </source>
</evidence>
<keyword evidence="1" id="KW-0119">Carbohydrate metabolism</keyword>
<keyword evidence="1" id="KW-0326">Glycosidase</keyword>
<dbReference type="SMART" id="SM00637">
    <property type="entry name" value="CBD_II"/>
    <property type="match status" value="1"/>
</dbReference>
<dbReference type="Gene3D" id="2.60.40.290">
    <property type="match status" value="1"/>
</dbReference>
<dbReference type="InterPro" id="IPR012291">
    <property type="entry name" value="CBM2_carb-bd_dom_sf"/>
</dbReference>
<accession>A0ABP4XNB0</accession>
<dbReference type="InterPro" id="IPR008965">
    <property type="entry name" value="CBM2/CBM3_carb-bd_dom_sf"/>
</dbReference>
<evidence type="ECO:0000313" key="4">
    <source>
        <dbReference type="EMBL" id="GAA1789228.1"/>
    </source>
</evidence>
<reference evidence="5" key="1">
    <citation type="journal article" date="2019" name="Int. J. Syst. Evol. Microbiol.">
        <title>The Global Catalogue of Microorganisms (GCM) 10K type strain sequencing project: providing services to taxonomists for standard genome sequencing and annotation.</title>
        <authorList>
            <consortium name="The Broad Institute Genomics Platform"/>
            <consortium name="The Broad Institute Genome Sequencing Center for Infectious Disease"/>
            <person name="Wu L."/>
            <person name="Ma J."/>
        </authorList>
    </citation>
    <scope>NUCLEOTIDE SEQUENCE [LARGE SCALE GENOMIC DNA]</scope>
    <source>
        <strain evidence="5">JCM 13250</strain>
    </source>
</reference>
<evidence type="ECO:0000256" key="1">
    <source>
        <dbReference type="RuleBase" id="RU361186"/>
    </source>
</evidence>
<organism evidence="4 5">
    <name type="scientific">Luedemannella flava</name>
    <dbReference type="NCBI Taxonomy" id="349316"/>
    <lineage>
        <taxon>Bacteria</taxon>
        <taxon>Bacillati</taxon>
        <taxon>Actinomycetota</taxon>
        <taxon>Actinomycetes</taxon>
        <taxon>Micromonosporales</taxon>
        <taxon>Micromonosporaceae</taxon>
        <taxon>Luedemannella</taxon>
    </lineage>
</organism>
<dbReference type="Pfam" id="PF00553">
    <property type="entry name" value="CBM_2"/>
    <property type="match status" value="1"/>
</dbReference>
<comment type="caution">
    <text evidence="4">The sequence shown here is derived from an EMBL/GenBank/DDBJ whole genome shotgun (WGS) entry which is preliminary data.</text>
</comment>
<dbReference type="Pfam" id="PF01341">
    <property type="entry name" value="Glyco_hydro_6"/>
    <property type="match status" value="1"/>
</dbReference>
<dbReference type="PIRSF" id="PIRSF001100">
    <property type="entry name" value="Beta_cellobiohydrolase"/>
    <property type="match status" value="1"/>
</dbReference>
<feature type="compositionally biased region" description="Low complexity" evidence="2">
    <location>
        <begin position="139"/>
        <end position="175"/>
    </location>
</feature>
<dbReference type="EC" id="3.2.1.-" evidence="1"/>
<dbReference type="PANTHER" id="PTHR34876">
    <property type="match status" value="1"/>
</dbReference>
<dbReference type="PROSITE" id="PS51173">
    <property type="entry name" value="CBM2"/>
    <property type="match status" value="1"/>
</dbReference>
<dbReference type="SUPFAM" id="SSF49384">
    <property type="entry name" value="Carbohydrate-binding domain"/>
    <property type="match status" value="1"/>
</dbReference>
<dbReference type="GO" id="GO:0016787">
    <property type="term" value="F:hydrolase activity"/>
    <property type="evidence" value="ECO:0007669"/>
    <property type="project" value="UniProtKB-KW"/>
</dbReference>
<feature type="signal peptide" evidence="1">
    <location>
        <begin position="1"/>
        <end position="24"/>
    </location>
</feature>
<keyword evidence="1" id="KW-0136">Cellulose degradation</keyword>
<keyword evidence="5" id="KW-1185">Reference proteome</keyword>
<feature type="region of interest" description="Disordered" evidence="2">
    <location>
        <begin position="139"/>
        <end position="183"/>
    </location>
</feature>
<proteinExistence type="inferred from homology"/>
<keyword evidence="1" id="KW-0732">Signal</keyword>
<comment type="similarity">
    <text evidence="1">Belongs to the glycosyl hydrolase family 6.</text>
</comment>
<sequence length="600" mass="62361">MRLRRALSVLTAVTVAAGVTVAVAAPASAAAGCRVDYAVNQWPGGFTADVEVRNLGDPVNGWTLTWDFTAGQVVQQLWNGVVKQTGQRVSVTNASWNARIATNSSARFGFQARWQGSNPKPATFTLNGTVCTGTLVTPTSAAPSSAAPSSAAPSSAAPSSAAPSSAAPTSAAPTSGLPSDPPVDNPFLGAAGYVNPDYTARVTAAADAAGGALGGAMREVGRQPTAVWLDSIASITAGRGLRGHLDAALAQQQAAGRPVAVTLVLQNLPNRSCGSLVLPGELTVADNGLQRYRSEYVDPIAAVLADPRYASLRVAVIVEPDSLYYLAYGTGTPACAEAAQSGAYVQGVRYALNKLDPIANVYPYLDAANSGIVGWDTNFAAITQLFAMIVGGTTGGLSSVAGFALNTASYVPVEETALPDPNLTVGGQPLRSARFYDWNPMFDEADLAAALYPKLMSLGFPSSIGFVIDTSRNGWNGPPASPPVVPTTVDEAVNYSRIDRRLDRTNWCNQAGAGLGVRPVAAPKVHVDAYLWVKPPGESDGVSDPTLPEYRLLDRWCEPGRIGPSGQVSGALPNAPPRGGWFPAAFTQLVERAYPPLIAR</sequence>
<dbReference type="EMBL" id="BAAALT010000017">
    <property type="protein sequence ID" value="GAA1789228.1"/>
    <property type="molecule type" value="Genomic_DNA"/>
</dbReference>